<gene>
    <name evidence="2" type="ORF">FN976_13000</name>
</gene>
<comment type="caution">
    <text evidence="2">The sequence shown here is derived from an EMBL/GenBank/DDBJ whole genome shotgun (WGS) entry which is preliminary data.</text>
</comment>
<dbReference type="RefSeq" id="WP_145893464.1">
    <property type="nucleotide sequence ID" value="NZ_VOBQ01000010.1"/>
</dbReference>
<dbReference type="InterPro" id="IPR015943">
    <property type="entry name" value="WD40/YVTN_repeat-like_dom_sf"/>
</dbReference>
<evidence type="ECO:0000313" key="3">
    <source>
        <dbReference type="Proteomes" id="UP000318199"/>
    </source>
</evidence>
<evidence type="ECO:0008006" key="4">
    <source>
        <dbReference type="Google" id="ProtNLM"/>
    </source>
</evidence>
<reference evidence="2 3" key="1">
    <citation type="submission" date="2019-07" db="EMBL/GenBank/DDBJ databases">
        <title>Caenimonas sedimenti sp. nov., isolated from activated sludge.</title>
        <authorList>
            <person name="Xu J."/>
        </authorList>
    </citation>
    <scope>NUCLEOTIDE SEQUENCE [LARGE SCALE GENOMIC DNA]</scope>
    <source>
        <strain evidence="2 3">HX-9-20</strain>
    </source>
</reference>
<dbReference type="SUPFAM" id="SSF101898">
    <property type="entry name" value="NHL repeat"/>
    <property type="match status" value="1"/>
</dbReference>
<feature type="region of interest" description="Disordered" evidence="1">
    <location>
        <begin position="1"/>
        <end position="26"/>
    </location>
</feature>
<dbReference type="InterPro" id="IPR011042">
    <property type="entry name" value="6-blade_b-propeller_TolB-like"/>
</dbReference>
<dbReference type="AlphaFoldDB" id="A0A562ZRE2"/>
<sequence length="593" mass="61161">MPVRQVGLSVIAGEEGPPGNATTTDGTGRAAGLVARAIALDADGHAWVGGGTFLGGPLRRVSPAGVVSTPPVNGPSACSGGADDLAVAADGSLYFLAQAGLCKRSPDGTASLTAQVPDWPAAVATGPAGEVYVANGTGSLYRLGAQGPEVIAGGFQPIVSIAVDAAGTIYVADYGGVHAVNARGERRLLVQRTPTEFMHRMTVEPAGNLIAVAENTTPGTSRPPVLRRITPAGQVSPVAGADNLFRWGTSVDVAVDRQGNILYTSGQGVGRLASDGTHTAVAGHGLAGPHAPLAETPVGTDASGVTWTLSDLAPYLSSDNPAQPQPRLRKLDAAGHRVPFGADGQGLVISERPTSTAMDNEGNLVLVFARFVPVSTGLPIVARGAPLNTEIYRVAPNGAISRLYRRDANEADFVSVVGFGIDAQGRMIVGDAVTNTVRWLRADGSSERIGPGLFTQVNNPALMAVAPSGRVALWDRQALRLHRLDADGILRLWTGQGFQTDEVTDGPATAARISRMTSLAFDSAGQFWFADRNTLRTVSEDGHVGTVVGRPDAFWNSPGPLPGTIAFPDALQAGPNRSLVLRSGGAILKVVPP</sequence>
<dbReference type="Proteomes" id="UP000318199">
    <property type="component" value="Unassembled WGS sequence"/>
</dbReference>
<dbReference type="OrthoDB" id="9768084at2"/>
<keyword evidence="3" id="KW-1185">Reference proteome</keyword>
<dbReference type="Gene3D" id="2.120.10.30">
    <property type="entry name" value="TolB, C-terminal domain"/>
    <property type="match status" value="1"/>
</dbReference>
<name>A0A562ZRE2_9BURK</name>
<evidence type="ECO:0000256" key="1">
    <source>
        <dbReference type="SAM" id="MobiDB-lite"/>
    </source>
</evidence>
<evidence type="ECO:0000313" key="2">
    <source>
        <dbReference type="EMBL" id="TWO70875.1"/>
    </source>
</evidence>
<accession>A0A562ZRE2</accession>
<organism evidence="2 3">
    <name type="scientific">Caenimonas sedimenti</name>
    <dbReference type="NCBI Taxonomy" id="2596921"/>
    <lineage>
        <taxon>Bacteria</taxon>
        <taxon>Pseudomonadati</taxon>
        <taxon>Pseudomonadota</taxon>
        <taxon>Betaproteobacteria</taxon>
        <taxon>Burkholderiales</taxon>
        <taxon>Comamonadaceae</taxon>
        <taxon>Caenimonas</taxon>
    </lineage>
</organism>
<dbReference type="Gene3D" id="2.130.10.10">
    <property type="entry name" value="YVTN repeat-like/Quinoprotein amine dehydrogenase"/>
    <property type="match status" value="2"/>
</dbReference>
<dbReference type="EMBL" id="VOBQ01000010">
    <property type="protein sequence ID" value="TWO70875.1"/>
    <property type="molecule type" value="Genomic_DNA"/>
</dbReference>
<protein>
    <recommendedName>
        <fullName evidence="4">SMP-30/Gluconolactonase/LRE-like region domain-containing protein</fullName>
    </recommendedName>
</protein>
<dbReference type="SUPFAM" id="SSF63829">
    <property type="entry name" value="Calcium-dependent phosphotriesterase"/>
    <property type="match status" value="1"/>
</dbReference>
<proteinExistence type="predicted"/>